<organism evidence="1 2">
    <name type="scientific">Mucilaginibacter jinjuensis</name>
    <dbReference type="NCBI Taxonomy" id="1176721"/>
    <lineage>
        <taxon>Bacteria</taxon>
        <taxon>Pseudomonadati</taxon>
        <taxon>Bacteroidota</taxon>
        <taxon>Sphingobacteriia</taxon>
        <taxon>Sphingobacteriales</taxon>
        <taxon>Sphingobacteriaceae</taxon>
        <taxon>Mucilaginibacter</taxon>
    </lineage>
</organism>
<keyword evidence="2" id="KW-1185">Reference proteome</keyword>
<dbReference type="RefSeq" id="WP_273632917.1">
    <property type="nucleotide sequence ID" value="NZ_CP117167.1"/>
</dbReference>
<sequence>MIGLNLIQKAPSDYHPSFFHRLSWSITPETIKQKLINQSKLKNHVSILNDDNHGVIHTKITKEKAFERIKNWLKMFSLHPNYKVKPDQVPRAIFVPWADITQIIAKHHIISDAKIVGVRIYFGLTQELDADCLADLCGSVVPVFEKDGVFVDLLASGNDNDSSIYDFTTPCPQTCDKTSALFNVQIPTI</sequence>
<dbReference type="EMBL" id="CP117167">
    <property type="protein sequence ID" value="WCT14418.1"/>
    <property type="molecule type" value="Genomic_DNA"/>
</dbReference>
<proteinExistence type="predicted"/>
<protein>
    <submittedName>
        <fullName evidence="1">Uncharacterized protein</fullName>
    </submittedName>
</protein>
<evidence type="ECO:0000313" key="1">
    <source>
        <dbReference type="EMBL" id="WCT14418.1"/>
    </source>
</evidence>
<accession>A0ABY7TDH1</accession>
<gene>
    <name evidence="1" type="ORF">PQO05_10790</name>
</gene>
<evidence type="ECO:0000313" key="2">
    <source>
        <dbReference type="Proteomes" id="UP001216139"/>
    </source>
</evidence>
<name>A0ABY7TDH1_9SPHI</name>
<dbReference type="Proteomes" id="UP001216139">
    <property type="component" value="Chromosome"/>
</dbReference>
<reference evidence="1 2" key="1">
    <citation type="submission" date="2023-02" db="EMBL/GenBank/DDBJ databases">
        <title>Genome sequence of Mucilaginibacter jinjuensis strain KACC 16571.</title>
        <authorList>
            <person name="Kim S."/>
            <person name="Heo J."/>
            <person name="Kwon S.-W."/>
        </authorList>
    </citation>
    <scope>NUCLEOTIDE SEQUENCE [LARGE SCALE GENOMIC DNA]</scope>
    <source>
        <strain evidence="1 2">KACC 16571</strain>
    </source>
</reference>